<dbReference type="SMART" id="SM00670">
    <property type="entry name" value="PINc"/>
    <property type="match status" value="1"/>
</dbReference>
<dbReference type="PANTHER" id="PTHR34610">
    <property type="entry name" value="SSL7007 PROTEIN"/>
    <property type="match status" value="1"/>
</dbReference>
<dbReference type="Pfam" id="PF13470">
    <property type="entry name" value="PIN_3"/>
    <property type="match status" value="1"/>
</dbReference>
<dbReference type="RefSeq" id="WP_097114038.1">
    <property type="nucleotide sequence ID" value="NZ_CP083931.1"/>
</dbReference>
<name>A0A286E9X5_9NEIS</name>
<organism evidence="2 3">
    <name type="scientific">Alysiella filiformis DSM 16848</name>
    <dbReference type="NCBI Taxonomy" id="1120981"/>
    <lineage>
        <taxon>Bacteria</taxon>
        <taxon>Pseudomonadati</taxon>
        <taxon>Pseudomonadota</taxon>
        <taxon>Betaproteobacteria</taxon>
        <taxon>Neisseriales</taxon>
        <taxon>Neisseriaceae</taxon>
        <taxon>Alysiella</taxon>
    </lineage>
</organism>
<dbReference type="AlphaFoldDB" id="A0A286E9X5"/>
<dbReference type="InterPro" id="IPR002716">
    <property type="entry name" value="PIN_dom"/>
</dbReference>
<dbReference type="InterPro" id="IPR029060">
    <property type="entry name" value="PIN-like_dom_sf"/>
</dbReference>
<dbReference type="InterPro" id="IPR002850">
    <property type="entry name" value="PIN_toxin-like"/>
</dbReference>
<protein>
    <submittedName>
        <fullName evidence="2">Putative toxin-antitoxin system toxin component, PIN family</fullName>
    </submittedName>
</protein>
<accession>A0A286E9X5</accession>
<dbReference type="SUPFAM" id="SSF88723">
    <property type="entry name" value="PIN domain-like"/>
    <property type="match status" value="1"/>
</dbReference>
<dbReference type="EMBL" id="OCNF01000006">
    <property type="protein sequence ID" value="SOD67634.1"/>
    <property type="molecule type" value="Genomic_DNA"/>
</dbReference>
<feature type="domain" description="PIN" evidence="1">
    <location>
        <begin position="8"/>
        <end position="122"/>
    </location>
</feature>
<dbReference type="Proteomes" id="UP000219669">
    <property type="component" value="Unassembled WGS sequence"/>
</dbReference>
<evidence type="ECO:0000313" key="3">
    <source>
        <dbReference type="Proteomes" id="UP000219669"/>
    </source>
</evidence>
<dbReference type="PANTHER" id="PTHR34610:SF3">
    <property type="entry name" value="SSL7007 PROTEIN"/>
    <property type="match status" value="1"/>
</dbReference>
<evidence type="ECO:0000313" key="2">
    <source>
        <dbReference type="EMBL" id="SOD67634.1"/>
    </source>
</evidence>
<sequence length="144" mass="16432">MPNKPFKRHVVIDTNILISAVILPHSILRQVIEKAKDEYILCASHETMNEFVEVINRPKFLKYFANPDDRQQFITLVERASQIIEVIHEVTDCTDPKDNKFLSLALSANAIYLVTGDKKDLLAMNPYHGVEIITARAFLDKPTP</sequence>
<keyword evidence="3" id="KW-1185">Reference proteome</keyword>
<gene>
    <name evidence="2" type="ORF">SAMN02746062_00976</name>
</gene>
<proteinExistence type="predicted"/>
<dbReference type="OrthoDB" id="9792229at2"/>
<evidence type="ECO:0000259" key="1">
    <source>
        <dbReference type="SMART" id="SM00670"/>
    </source>
</evidence>
<reference evidence="2 3" key="1">
    <citation type="submission" date="2017-09" db="EMBL/GenBank/DDBJ databases">
        <authorList>
            <person name="Ehlers B."/>
            <person name="Leendertz F.H."/>
        </authorList>
    </citation>
    <scope>NUCLEOTIDE SEQUENCE [LARGE SCALE GENOMIC DNA]</scope>
    <source>
        <strain evidence="2 3">DSM 16848</strain>
    </source>
</reference>
<dbReference type="Gene3D" id="3.40.50.1010">
    <property type="entry name" value="5'-nuclease"/>
    <property type="match status" value="1"/>
</dbReference>
<dbReference type="NCBIfam" id="TIGR00305">
    <property type="entry name" value="putative toxin-antitoxin system toxin component, PIN family"/>
    <property type="match status" value="1"/>
</dbReference>